<gene>
    <name evidence="2" type="ORF">KK1_022715</name>
</gene>
<dbReference type="Pfam" id="PF13976">
    <property type="entry name" value="gag_pre-integrs"/>
    <property type="match status" value="1"/>
</dbReference>
<dbReference type="InterPro" id="IPR012337">
    <property type="entry name" value="RNaseH-like_sf"/>
</dbReference>
<dbReference type="InterPro" id="IPR001584">
    <property type="entry name" value="Integrase_cat-core"/>
</dbReference>
<proteinExistence type="predicted"/>
<dbReference type="SUPFAM" id="SSF53098">
    <property type="entry name" value="Ribonuclease H-like"/>
    <property type="match status" value="1"/>
</dbReference>
<organism evidence="2 3">
    <name type="scientific">Cajanus cajan</name>
    <name type="common">Pigeon pea</name>
    <name type="synonym">Cajanus indicus</name>
    <dbReference type="NCBI Taxonomy" id="3821"/>
    <lineage>
        <taxon>Eukaryota</taxon>
        <taxon>Viridiplantae</taxon>
        <taxon>Streptophyta</taxon>
        <taxon>Embryophyta</taxon>
        <taxon>Tracheophyta</taxon>
        <taxon>Spermatophyta</taxon>
        <taxon>Magnoliopsida</taxon>
        <taxon>eudicotyledons</taxon>
        <taxon>Gunneridae</taxon>
        <taxon>Pentapetalae</taxon>
        <taxon>rosids</taxon>
        <taxon>fabids</taxon>
        <taxon>Fabales</taxon>
        <taxon>Fabaceae</taxon>
        <taxon>Papilionoideae</taxon>
        <taxon>50 kb inversion clade</taxon>
        <taxon>NPAAA clade</taxon>
        <taxon>indigoferoid/millettioid clade</taxon>
        <taxon>Phaseoleae</taxon>
        <taxon>Cajanus</taxon>
    </lineage>
</organism>
<dbReference type="PANTHER" id="PTHR42648">
    <property type="entry name" value="TRANSPOSASE, PUTATIVE-RELATED"/>
    <property type="match status" value="1"/>
</dbReference>
<sequence length="205" mass="23999">MRGFKKGNLYMLQGSTSSISESVSVAKKNIHDLTYLWHMRLGHMSERGMMILSRQQLLGNHTVKELRFYEQCVFGKQHRIKFPKAQHSTKSTLDYIHSDCRGPSQVPSLGGGRYFLSIIDNYSRMTWIFIMKHKNQAFRCFKEWKILMEKQTSKRVKRLRTDNGLEFCTKEFNDFCKAEGIARQYTIRNTPQQNRVAEQNSTGES</sequence>
<dbReference type="GO" id="GO:0015074">
    <property type="term" value="P:DNA integration"/>
    <property type="evidence" value="ECO:0007669"/>
    <property type="project" value="InterPro"/>
</dbReference>
<dbReference type="EMBL" id="CM003606">
    <property type="protein sequence ID" value="KYP69064.1"/>
    <property type="molecule type" value="Genomic_DNA"/>
</dbReference>
<dbReference type="Proteomes" id="UP000075243">
    <property type="component" value="Chromosome 4"/>
</dbReference>
<dbReference type="PANTHER" id="PTHR42648:SF28">
    <property type="entry name" value="TRANSPOSON-ENCODED PROTEIN WITH RIBONUCLEASE H-LIKE AND RETROVIRUS ZINC FINGER-LIKE DOMAINS"/>
    <property type="match status" value="1"/>
</dbReference>
<accession>A0A151TPR1</accession>
<protein>
    <submittedName>
        <fullName evidence="2">Retrovirus-related Pol polyprotein from transposon TNT 1-94</fullName>
    </submittedName>
</protein>
<evidence type="ECO:0000313" key="2">
    <source>
        <dbReference type="EMBL" id="KYP69064.1"/>
    </source>
</evidence>
<dbReference type="InterPro" id="IPR025724">
    <property type="entry name" value="GAG-pre-integrase_dom"/>
</dbReference>
<feature type="domain" description="Integrase catalytic" evidence="1">
    <location>
        <begin position="79"/>
        <end position="205"/>
    </location>
</feature>
<dbReference type="Gramene" id="C.cajan_22062.t">
    <property type="protein sequence ID" value="C.cajan_22062.t.cds1"/>
    <property type="gene ID" value="C.cajan_22062"/>
</dbReference>
<dbReference type="PROSITE" id="PS50994">
    <property type="entry name" value="INTEGRASE"/>
    <property type="match status" value="1"/>
</dbReference>
<keyword evidence="3" id="KW-1185">Reference proteome</keyword>
<dbReference type="GO" id="GO:0003676">
    <property type="term" value="F:nucleic acid binding"/>
    <property type="evidence" value="ECO:0007669"/>
    <property type="project" value="InterPro"/>
</dbReference>
<reference evidence="2 3" key="1">
    <citation type="journal article" date="2012" name="Nat. Biotechnol.">
        <title>Draft genome sequence of pigeonpea (Cajanus cajan), an orphan legume crop of resource-poor farmers.</title>
        <authorList>
            <person name="Varshney R.K."/>
            <person name="Chen W."/>
            <person name="Li Y."/>
            <person name="Bharti A.K."/>
            <person name="Saxena R.K."/>
            <person name="Schlueter J.A."/>
            <person name="Donoghue M.T."/>
            <person name="Azam S."/>
            <person name="Fan G."/>
            <person name="Whaley A.M."/>
            <person name="Farmer A.D."/>
            <person name="Sheridan J."/>
            <person name="Iwata A."/>
            <person name="Tuteja R."/>
            <person name="Penmetsa R.V."/>
            <person name="Wu W."/>
            <person name="Upadhyaya H.D."/>
            <person name="Yang S.P."/>
            <person name="Shah T."/>
            <person name="Saxena K.B."/>
            <person name="Michael T."/>
            <person name="McCombie W.R."/>
            <person name="Yang B."/>
            <person name="Zhang G."/>
            <person name="Yang H."/>
            <person name="Wang J."/>
            <person name="Spillane C."/>
            <person name="Cook D.R."/>
            <person name="May G.D."/>
            <person name="Xu X."/>
            <person name="Jackson S.A."/>
        </authorList>
    </citation>
    <scope>NUCLEOTIDE SEQUENCE [LARGE SCALE GENOMIC DNA]</scope>
    <source>
        <strain evidence="3">cv. Asha</strain>
    </source>
</reference>
<dbReference type="InterPro" id="IPR039537">
    <property type="entry name" value="Retrotran_Ty1/copia-like"/>
</dbReference>
<dbReference type="Pfam" id="PF00665">
    <property type="entry name" value="rve"/>
    <property type="match status" value="1"/>
</dbReference>
<evidence type="ECO:0000259" key="1">
    <source>
        <dbReference type="PROSITE" id="PS50994"/>
    </source>
</evidence>
<evidence type="ECO:0000313" key="3">
    <source>
        <dbReference type="Proteomes" id="UP000075243"/>
    </source>
</evidence>
<name>A0A151TPR1_CAJCA</name>
<dbReference type="Gene3D" id="3.30.420.10">
    <property type="entry name" value="Ribonuclease H-like superfamily/Ribonuclease H"/>
    <property type="match status" value="1"/>
</dbReference>
<dbReference type="InterPro" id="IPR036397">
    <property type="entry name" value="RNaseH_sf"/>
</dbReference>
<dbReference type="AlphaFoldDB" id="A0A151TPR1"/>